<feature type="compositionally biased region" description="Polar residues" evidence="1">
    <location>
        <begin position="247"/>
        <end position="261"/>
    </location>
</feature>
<dbReference type="OrthoDB" id="4141606at2759"/>
<feature type="compositionally biased region" description="Acidic residues" evidence="1">
    <location>
        <begin position="204"/>
        <end position="213"/>
    </location>
</feature>
<proteinExistence type="predicted"/>
<sequence>MPKNKGHLQWNPAAERLLLEWVEQNKGPDGPLRQNFDLALDEVATRLQDQFPTAAHLSGVTLKRRINDKLRRVWTKYRLTKYQTTPFTATVFFDEGIAALDQGKLGSSMADLFPLDEEPQEDTASADNNPPPADQAGTNRKTKRKADSSIDPVECSSPKRAKSTERDRSATPASSSDDSLRIETQDVNEPEPDIQIHGVNEPQPETDDVDEPQPEIQTHVNAGPPPEVQPNVVEDTATAAQIRFAGSQTHLATQTPTSLPKTTPAGSLSSLLAPSGIPGFGPDTPSWDLVPLFCRDHYQSLQELLGTAVPQPFHKEVQTAMEGTRVRIESAVSIYFRSARLAQDQPIIFDPLHVYPEKLAALLNLVVQPWHRHEFQSMQTRTTAITWKHLAQSLVGQAVTAWCLTSGPSAESFFSDSMENIFQDVHEKYFGPLMAANLREKLWERYIDKHLLPRNHERAAQMASLALECLDHILPPPTRLLGGKVVSGVRSCQPVNQVPTADGQAGYRPFQEPPARADFLGRLTEIFEYALNWRMGESKNLNITYGFEFPCFGQTFKAEKMDRRSGLLKREEGRVCLGFSPIVTWSIRRKVLGDYMEESVVSPATVLMIESEEPEEPEESVDQQP</sequence>
<dbReference type="EMBL" id="KN848076">
    <property type="protein sequence ID" value="KIX96672.1"/>
    <property type="molecule type" value="Genomic_DNA"/>
</dbReference>
<dbReference type="VEuPathDB" id="FungiDB:Z520_07391"/>
<feature type="region of interest" description="Disordered" evidence="1">
    <location>
        <begin position="118"/>
        <end position="227"/>
    </location>
</feature>
<name>A0A0D2JT72_9EURO</name>
<reference evidence="2 3" key="1">
    <citation type="submission" date="2015-01" db="EMBL/GenBank/DDBJ databases">
        <title>The Genome Sequence of Fonsecaea multimorphosa CBS 102226.</title>
        <authorList>
            <consortium name="The Broad Institute Genomics Platform"/>
            <person name="Cuomo C."/>
            <person name="de Hoog S."/>
            <person name="Gorbushina A."/>
            <person name="Stielow B."/>
            <person name="Teixiera M."/>
            <person name="Abouelleil A."/>
            <person name="Chapman S.B."/>
            <person name="Priest M."/>
            <person name="Young S.K."/>
            <person name="Wortman J."/>
            <person name="Nusbaum C."/>
            <person name="Birren B."/>
        </authorList>
    </citation>
    <scope>NUCLEOTIDE SEQUENCE [LARGE SCALE GENOMIC DNA]</scope>
    <source>
        <strain evidence="2 3">CBS 102226</strain>
    </source>
</reference>
<organism evidence="2 3">
    <name type="scientific">Fonsecaea multimorphosa CBS 102226</name>
    <dbReference type="NCBI Taxonomy" id="1442371"/>
    <lineage>
        <taxon>Eukaryota</taxon>
        <taxon>Fungi</taxon>
        <taxon>Dikarya</taxon>
        <taxon>Ascomycota</taxon>
        <taxon>Pezizomycotina</taxon>
        <taxon>Eurotiomycetes</taxon>
        <taxon>Chaetothyriomycetidae</taxon>
        <taxon>Chaetothyriales</taxon>
        <taxon>Herpotrichiellaceae</taxon>
        <taxon>Fonsecaea</taxon>
    </lineage>
</organism>
<evidence type="ECO:0000256" key="1">
    <source>
        <dbReference type="SAM" id="MobiDB-lite"/>
    </source>
</evidence>
<accession>A0A0D2JT72</accession>
<keyword evidence="3" id="KW-1185">Reference proteome</keyword>
<evidence type="ECO:0000313" key="2">
    <source>
        <dbReference type="EMBL" id="KIX96672.1"/>
    </source>
</evidence>
<dbReference type="AlphaFoldDB" id="A0A0D2JT72"/>
<dbReference type="Proteomes" id="UP000053411">
    <property type="component" value="Unassembled WGS sequence"/>
</dbReference>
<dbReference type="GeneID" id="27713137"/>
<evidence type="ECO:0000313" key="3">
    <source>
        <dbReference type="Proteomes" id="UP000053411"/>
    </source>
</evidence>
<gene>
    <name evidence="2" type="ORF">Z520_07391</name>
</gene>
<feature type="region of interest" description="Disordered" evidence="1">
    <location>
        <begin position="247"/>
        <end position="267"/>
    </location>
</feature>
<dbReference type="RefSeq" id="XP_016630795.1">
    <property type="nucleotide sequence ID" value="XM_016777889.1"/>
</dbReference>
<protein>
    <submittedName>
        <fullName evidence="2">Uncharacterized protein</fullName>
    </submittedName>
</protein>